<dbReference type="GO" id="GO:0005975">
    <property type="term" value="P:carbohydrate metabolic process"/>
    <property type="evidence" value="ECO:0007669"/>
    <property type="project" value="InterPro"/>
</dbReference>
<feature type="active site" description="Proton acceptor" evidence="4">
    <location>
        <position position="13"/>
    </location>
</feature>
<protein>
    <submittedName>
        <fullName evidence="8">Glycoside hydrolase 43 family protein</fullName>
    </submittedName>
</protein>
<proteinExistence type="inferred from homology"/>
<feature type="site" description="Important for catalytic activity, responsible for pKa modulation of the active site Glu and correct orientation of both the proton donor and substrate" evidence="5">
    <location>
        <position position="128"/>
    </location>
</feature>
<feature type="active site" description="Proton donor" evidence="4">
    <location>
        <position position="188"/>
    </location>
</feature>
<comment type="similarity">
    <text evidence="1 6">Belongs to the glycosyl hydrolase 43 family.</text>
</comment>
<dbReference type="CDD" id="cd09000">
    <property type="entry name" value="GH43_SXA-like"/>
    <property type="match status" value="1"/>
</dbReference>
<dbReference type="GO" id="GO:0004553">
    <property type="term" value="F:hydrolase activity, hydrolyzing O-glycosyl compounds"/>
    <property type="evidence" value="ECO:0007669"/>
    <property type="project" value="InterPro"/>
</dbReference>
<dbReference type="EMBL" id="BRLB01000011">
    <property type="protein sequence ID" value="GKX30698.1"/>
    <property type="molecule type" value="Genomic_DNA"/>
</dbReference>
<accession>A0A9W5YE69</accession>
<dbReference type="InterPro" id="IPR006710">
    <property type="entry name" value="Glyco_hydro_43"/>
</dbReference>
<evidence type="ECO:0000256" key="3">
    <source>
        <dbReference type="ARBA" id="ARBA00023295"/>
    </source>
</evidence>
<dbReference type="Gene3D" id="2.60.120.200">
    <property type="match status" value="1"/>
</dbReference>
<comment type="caution">
    <text evidence="8">The sequence shown here is derived from an EMBL/GenBank/DDBJ whole genome shotgun (WGS) entry which is preliminary data.</text>
</comment>
<dbReference type="Gene3D" id="2.115.10.20">
    <property type="entry name" value="Glycosyl hydrolase domain, family 43"/>
    <property type="match status" value="1"/>
</dbReference>
<dbReference type="Proteomes" id="UP001144256">
    <property type="component" value="Unassembled WGS sequence"/>
</dbReference>
<dbReference type="InterPro" id="IPR041542">
    <property type="entry name" value="GH43_C2"/>
</dbReference>
<sequence length="541" mass="62182">MIENPILPGFNPDPSIICVGDIYYIATSTFEWFPGIPIYKSKDLKNWKLVNHAVKKTSQVNLKGIDSALGIWAPALSYDESTKKFYLCFSVVSGAMNNNFDVDNYVIETEDIEKEWSEPVYLNSSGFDPAMFHDDDGRKWVVNLEWDFREGYEHPGAIVIEEYNPITKTLVGGSRVISRGGTDRGCLEGPQLYKRGKYYYLITAEGGTGYGHCVAILRSTNVLGPYESYEHNPIITSQPVDFNERGIENSAKPHHYNPDSYLQKSGHGNIVETQTGEVYMSHLCSRPIGELCSVLGRETAIQKCIWTDDDWIKLDSEDNLAKRFVVEPNLTEHKWMTGSDTDHFDSTKLDMDYYTLREPISKSWLSLEKDSFLSIRGRQTMFSRYDQSLVAKRVKSFNFTAETHMYFEPDNFLQMAGLTNYYNNNSFYYLRLYYSESLGSMVLGIMASIDGHKKEYLDSRVKVLNVKNGIFLKCEIEQTVLQYYYSFGNNDWIEIGPKLDYLVLSDEHAKGFTGSFVGLSVQDMYKRKKWADFDYFIYKDL</sequence>
<evidence type="ECO:0000259" key="7">
    <source>
        <dbReference type="Pfam" id="PF17851"/>
    </source>
</evidence>
<dbReference type="RefSeq" id="WP_281817117.1">
    <property type="nucleotide sequence ID" value="NZ_BRLB01000011.1"/>
</dbReference>
<keyword evidence="2 6" id="KW-0378">Hydrolase</keyword>
<keyword evidence="9" id="KW-1185">Reference proteome</keyword>
<keyword evidence="3 6" id="KW-0326">Glycosidase</keyword>
<evidence type="ECO:0000256" key="6">
    <source>
        <dbReference type="RuleBase" id="RU361187"/>
    </source>
</evidence>
<evidence type="ECO:0000256" key="2">
    <source>
        <dbReference type="ARBA" id="ARBA00022801"/>
    </source>
</evidence>
<evidence type="ECO:0000256" key="4">
    <source>
        <dbReference type="PIRSR" id="PIRSR606710-1"/>
    </source>
</evidence>
<dbReference type="Pfam" id="PF04616">
    <property type="entry name" value="Glyco_hydro_43"/>
    <property type="match status" value="1"/>
</dbReference>
<dbReference type="InterPro" id="IPR051795">
    <property type="entry name" value="Glycosyl_Hydrlase_43"/>
</dbReference>
<dbReference type="SUPFAM" id="SSF75005">
    <property type="entry name" value="Arabinanase/levansucrase/invertase"/>
    <property type="match status" value="1"/>
</dbReference>
<gene>
    <name evidence="8" type="ORF">SH1V18_31780</name>
</gene>
<organism evidence="8 9">
    <name type="scientific">Vallitalea longa</name>
    <dbReference type="NCBI Taxonomy" id="2936439"/>
    <lineage>
        <taxon>Bacteria</taxon>
        <taxon>Bacillati</taxon>
        <taxon>Bacillota</taxon>
        <taxon>Clostridia</taxon>
        <taxon>Lachnospirales</taxon>
        <taxon>Vallitaleaceae</taxon>
        <taxon>Vallitalea</taxon>
    </lineage>
</organism>
<name>A0A9W5YE69_9FIRM</name>
<dbReference type="InterPro" id="IPR023296">
    <property type="entry name" value="Glyco_hydro_beta-prop_sf"/>
</dbReference>
<reference evidence="8" key="1">
    <citation type="submission" date="2022-06" db="EMBL/GenBank/DDBJ databases">
        <title>Vallitalea longa sp. nov., an anaerobic bacterium isolated from marine sediment.</title>
        <authorList>
            <person name="Hirano S."/>
            <person name="Terahara T."/>
            <person name="Mori K."/>
            <person name="Hamada M."/>
            <person name="Matsumoto R."/>
            <person name="Kobayashi T."/>
        </authorList>
    </citation>
    <scope>NUCLEOTIDE SEQUENCE</scope>
    <source>
        <strain evidence="8">SH18-1</strain>
    </source>
</reference>
<dbReference type="SUPFAM" id="SSF49899">
    <property type="entry name" value="Concanavalin A-like lectins/glucanases"/>
    <property type="match status" value="1"/>
</dbReference>
<evidence type="ECO:0000313" key="8">
    <source>
        <dbReference type="EMBL" id="GKX30698.1"/>
    </source>
</evidence>
<dbReference type="Pfam" id="PF17851">
    <property type="entry name" value="GH43_C2"/>
    <property type="match status" value="1"/>
</dbReference>
<dbReference type="InterPro" id="IPR013320">
    <property type="entry name" value="ConA-like_dom_sf"/>
</dbReference>
<evidence type="ECO:0000256" key="5">
    <source>
        <dbReference type="PIRSR" id="PIRSR606710-2"/>
    </source>
</evidence>
<evidence type="ECO:0000313" key="9">
    <source>
        <dbReference type="Proteomes" id="UP001144256"/>
    </source>
</evidence>
<dbReference type="PANTHER" id="PTHR42812:SF12">
    <property type="entry name" value="BETA-XYLOSIDASE-RELATED"/>
    <property type="match status" value="1"/>
</dbReference>
<dbReference type="AlphaFoldDB" id="A0A9W5YE69"/>
<dbReference type="PANTHER" id="PTHR42812">
    <property type="entry name" value="BETA-XYLOSIDASE"/>
    <property type="match status" value="1"/>
</dbReference>
<evidence type="ECO:0000256" key="1">
    <source>
        <dbReference type="ARBA" id="ARBA00009865"/>
    </source>
</evidence>
<feature type="domain" description="Beta-xylosidase C-terminal Concanavalin A-like" evidence="7">
    <location>
        <begin position="341"/>
        <end position="539"/>
    </location>
</feature>